<dbReference type="EMBL" id="CP072748">
    <property type="protein sequence ID" value="QTX10294.1"/>
    <property type="molecule type" value="Genomic_DNA"/>
</dbReference>
<protein>
    <submittedName>
        <fullName evidence="2">Uncharacterized protein</fullName>
    </submittedName>
</protein>
<organism evidence="2">
    <name type="scientific">Thiothrix fructosivorans</name>
    <dbReference type="NCBI Taxonomy" id="111770"/>
    <lineage>
        <taxon>Bacteria</taxon>
        <taxon>Pseudomonadati</taxon>
        <taxon>Pseudomonadota</taxon>
        <taxon>Gammaproteobacteria</taxon>
        <taxon>Thiotrichales</taxon>
        <taxon>Thiotrichaceae</taxon>
        <taxon>Thiothrix</taxon>
    </lineage>
</organism>
<dbReference type="EMBL" id="JAFMPM010000007">
    <property type="protein sequence ID" value="MBO0613927.1"/>
    <property type="molecule type" value="Genomic_DNA"/>
</dbReference>
<proteinExistence type="predicted"/>
<evidence type="ECO:0000313" key="1">
    <source>
        <dbReference type="EMBL" id="MBO0613927.1"/>
    </source>
</evidence>
<sequence length="208" mass="23827">MEINRGYSIKGKSKGKLRHWSVLFEKWSQGIDLYIDVTDGDVPYFYKERASVSFLAAAAWQCGWVAMQEFETEKRKPKGRYKAWKGRCDLFICSENRSDFIEAKYKQLSLNSKNLVENLDKVLADAVSDAHDSKCRQDINAVGVAFIPFYAHSKHEHEIDALVEEAISQIKITEADAWAWCFPDSMRRVASDNDYLNPGMIMLAKLAE</sequence>
<keyword evidence="3" id="KW-1185">Reference proteome</keyword>
<evidence type="ECO:0000313" key="2">
    <source>
        <dbReference type="EMBL" id="QTX10294.1"/>
    </source>
</evidence>
<evidence type="ECO:0000313" key="3">
    <source>
        <dbReference type="Proteomes" id="UP000664466"/>
    </source>
</evidence>
<reference evidence="1 3" key="1">
    <citation type="submission" date="2021-03" db="EMBL/GenBank/DDBJ databases">
        <title>Draft genome and methylome analysis of Thiotrix fructosivoruns ATCC 49748.</title>
        <authorList>
            <person name="Fomenkov A."/>
            <person name="Grabovich M.Y."/>
            <person name="Roberts R.J."/>
        </authorList>
    </citation>
    <scope>NUCLEOTIDE SEQUENCE [LARGE SCALE GENOMIC DNA]</scope>
    <source>
        <strain evidence="1 3">ATCC 49748</strain>
    </source>
</reference>
<accession>A0A8B0SGY9</accession>
<name>A0A8B0SGY9_9GAMM</name>
<reference evidence="2" key="2">
    <citation type="submission" date="2021-04" db="EMBL/GenBank/DDBJ databases">
        <title>Complete Genome and methylome analysis of Thiothrix fructosivorans ATCC 49748.</title>
        <authorList>
            <person name="Fomenkov A."/>
            <person name="Sun L."/>
            <person name="Vincze T."/>
            <person name="Grabovich M.Y."/>
            <person name="Roberts R.J."/>
        </authorList>
    </citation>
    <scope>NUCLEOTIDE SEQUENCE</scope>
    <source>
        <strain evidence="2">ATCC 49748</strain>
    </source>
</reference>
<dbReference type="RefSeq" id="WP_207251662.1">
    <property type="nucleotide sequence ID" value="NZ_JAFMPM010000007.1"/>
</dbReference>
<dbReference type="AlphaFoldDB" id="A0A8B0SGY9"/>
<gene>
    <name evidence="2" type="ORF">J1836_017165</name>
    <name evidence="1" type="ORF">J1836_13535</name>
</gene>
<dbReference type="Proteomes" id="UP000664466">
    <property type="component" value="Unassembled WGS sequence"/>
</dbReference>